<accession>A0A150WLQ8</accession>
<name>A0A150WLQ8_BDEBC</name>
<proteinExistence type="predicted"/>
<sequence>MKSLFIALVMIGSVAHAKNIECSRSQALNMVKASQPKLYNDYLEMTHQQEEEILSFGDFKKETETLASRCADADCKTHGFSSRSFAEHSCQAYVNCRFYVDVNSCGPNDKAAIYFEIDPE</sequence>
<dbReference type="EMBL" id="LUKE01000002">
    <property type="protein sequence ID" value="KYG64822.1"/>
    <property type="molecule type" value="Genomic_DNA"/>
</dbReference>
<organism evidence="1 2">
    <name type="scientific">Bdellovibrio bacteriovorus</name>
    <dbReference type="NCBI Taxonomy" id="959"/>
    <lineage>
        <taxon>Bacteria</taxon>
        <taxon>Pseudomonadati</taxon>
        <taxon>Bdellovibrionota</taxon>
        <taxon>Bdellovibrionia</taxon>
        <taxon>Bdellovibrionales</taxon>
        <taxon>Pseudobdellovibrionaceae</taxon>
        <taxon>Bdellovibrio</taxon>
    </lineage>
</organism>
<protein>
    <submittedName>
        <fullName evidence="1">Uncharacterized protein</fullName>
    </submittedName>
</protein>
<dbReference type="RefSeq" id="WP_061835333.1">
    <property type="nucleotide sequence ID" value="NZ_LUKE01000002.1"/>
</dbReference>
<keyword evidence="2" id="KW-1185">Reference proteome</keyword>
<reference evidence="1 2" key="1">
    <citation type="submission" date="2016-03" db="EMBL/GenBank/DDBJ databases">
        <authorList>
            <person name="Ploux O."/>
        </authorList>
    </citation>
    <scope>NUCLEOTIDE SEQUENCE [LARGE SCALE GENOMIC DNA]</scope>
    <source>
        <strain evidence="1 2">R0</strain>
    </source>
</reference>
<dbReference type="Proteomes" id="UP000075320">
    <property type="component" value="Unassembled WGS sequence"/>
</dbReference>
<comment type="caution">
    <text evidence="1">The sequence shown here is derived from an EMBL/GenBank/DDBJ whole genome shotgun (WGS) entry which is preliminary data.</text>
</comment>
<gene>
    <name evidence="1" type="ORF">AZI86_11505</name>
</gene>
<evidence type="ECO:0000313" key="1">
    <source>
        <dbReference type="EMBL" id="KYG64822.1"/>
    </source>
</evidence>
<dbReference type="AlphaFoldDB" id="A0A150WLQ8"/>
<evidence type="ECO:0000313" key="2">
    <source>
        <dbReference type="Proteomes" id="UP000075320"/>
    </source>
</evidence>